<feature type="transmembrane region" description="Helical" evidence="2">
    <location>
        <begin position="104"/>
        <end position="121"/>
    </location>
</feature>
<keyword evidence="4" id="KW-1185">Reference proteome</keyword>
<dbReference type="AlphaFoldDB" id="A0A8H6HGT8"/>
<dbReference type="OrthoDB" id="3022404at2759"/>
<dbReference type="EMBL" id="JACGCI010000091">
    <property type="protein sequence ID" value="KAF6746549.1"/>
    <property type="molecule type" value="Genomic_DNA"/>
</dbReference>
<keyword evidence="2" id="KW-1133">Transmembrane helix</keyword>
<keyword evidence="2" id="KW-0472">Membrane</keyword>
<feature type="transmembrane region" description="Helical" evidence="2">
    <location>
        <begin position="77"/>
        <end position="97"/>
    </location>
</feature>
<evidence type="ECO:0000256" key="2">
    <source>
        <dbReference type="SAM" id="Phobius"/>
    </source>
</evidence>
<gene>
    <name evidence="3" type="ORF">DFP72DRAFT_1175555</name>
</gene>
<feature type="transmembrane region" description="Helical" evidence="2">
    <location>
        <begin position="204"/>
        <end position="222"/>
    </location>
</feature>
<proteinExistence type="predicted"/>
<dbReference type="Proteomes" id="UP000521943">
    <property type="component" value="Unassembled WGS sequence"/>
</dbReference>
<feature type="transmembrane region" description="Helical" evidence="2">
    <location>
        <begin position="163"/>
        <end position="184"/>
    </location>
</feature>
<evidence type="ECO:0000313" key="4">
    <source>
        <dbReference type="Proteomes" id="UP000521943"/>
    </source>
</evidence>
<reference evidence="3 4" key="1">
    <citation type="submission" date="2020-07" db="EMBL/GenBank/DDBJ databases">
        <title>Comparative genomics of pyrophilous fungi reveals a link between fire events and developmental genes.</title>
        <authorList>
            <consortium name="DOE Joint Genome Institute"/>
            <person name="Steindorff A.S."/>
            <person name="Carver A."/>
            <person name="Calhoun S."/>
            <person name="Stillman K."/>
            <person name="Liu H."/>
            <person name="Lipzen A."/>
            <person name="Pangilinan J."/>
            <person name="Labutti K."/>
            <person name="Bruns T.D."/>
            <person name="Grigoriev I.V."/>
        </authorList>
    </citation>
    <scope>NUCLEOTIDE SEQUENCE [LARGE SCALE GENOMIC DNA]</scope>
    <source>
        <strain evidence="3 4">CBS 144469</strain>
    </source>
</reference>
<feature type="transmembrane region" description="Helical" evidence="2">
    <location>
        <begin position="234"/>
        <end position="253"/>
    </location>
</feature>
<sequence length="328" mass="35848">MSLSPKELSTLTTVVSTTKTQDIPAVWPQRWGTGKILFLLTRYLPILLTIQAALAELPVRTTIPPKACEGLWKGLDATTKAGIAFSEITLLLCLHALLGAKRRYLAFMILVYIGLTLGVYIPQIDYIREASRAVPLGELDHELGYACTWKGQVSASAIRGKGLAAYVSLATGIYTSTLALVVFYVRYRHQAGSLINVIRRDSGVYIFALTGIRLGNTVIAAFRLRLGRNNMPSAIFSYLSRVIVPLLASRLLLNMRTTKDLGLRTYVSTILFDSVPGTLGSLEDDQTTIGSIKMARVAGIGRRRGSNKANEDLEQSDVQVDVDSGKRA</sequence>
<feature type="region of interest" description="Disordered" evidence="1">
    <location>
        <begin position="303"/>
        <end position="328"/>
    </location>
</feature>
<comment type="caution">
    <text evidence="3">The sequence shown here is derived from an EMBL/GenBank/DDBJ whole genome shotgun (WGS) entry which is preliminary data.</text>
</comment>
<accession>A0A8H6HGT8</accession>
<keyword evidence="2" id="KW-0812">Transmembrane</keyword>
<name>A0A8H6HGT8_9AGAR</name>
<organism evidence="3 4">
    <name type="scientific">Ephemerocybe angulata</name>
    <dbReference type="NCBI Taxonomy" id="980116"/>
    <lineage>
        <taxon>Eukaryota</taxon>
        <taxon>Fungi</taxon>
        <taxon>Dikarya</taxon>
        <taxon>Basidiomycota</taxon>
        <taxon>Agaricomycotina</taxon>
        <taxon>Agaricomycetes</taxon>
        <taxon>Agaricomycetidae</taxon>
        <taxon>Agaricales</taxon>
        <taxon>Agaricineae</taxon>
        <taxon>Psathyrellaceae</taxon>
        <taxon>Ephemerocybe</taxon>
    </lineage>
</organism>
<protein>
    <submittedName>
        <fullName evidence="3">Uncharacterized protein</fullName>
    </submittedName>
</protein>
<evidence type="ECO:0000313" key="3">
    <source>
        <dbReference type="EMBL" id="KAF6746549.1"/>
    </source>
</evidence>
<evidence type="ECO:0000256" key="1">
    <source>
        <dbReference type="SAM" id="MobiDB-lite"/>
    </source>
</evidence>